<dbReference type="AlphaFoldDB" id="A0A160TZZ7"/>
<dbReference type="PANTHER" id="PTHR10900">
    <property type="entry name" value="PERIOSTIN-RELATED"/>
    <property type="match status" value="1"/>
</dbReference>
<evidence type="ECO:0000313" key="3">
    <source>
        <dbReference type="EMBL" id="CUS56347.1"/>
    </source>
</evidence>
<dbReference type="Gene3D" id="2.30.180.10">
    <property type="entry name" value="FAS1 domain"/>
    <property type="match status" value="1"/>
</dbReference>
<accession>A0A160TZZ7</accession>
<dbReference type="SMART" id="SM00554">
    <property type="entry name" value="FAS1"/>
    <property type="match status" value="1"/>
</dbReference>
<sequence>MKRTLIIPATIALLTGMAATAQEPNTTDMDVNASAEMEESSDVQNIDELSIDELNALQLKVLKDPAASDATSDVLFTVQSDMDVPEETSAESDDTMVMAQADTTTNAEMEAEQTTGATETYDPAITNPEQTDPAGDTKSYEWDETQSADVTTDGSAEANMDASVTAETDMEVEPEIGMGGPDYASETEAMADLAMKGTISDIASEDPRFTTLVALVEQAGLTGELDSDTKYTVFAPTNAAFEKLDPELVSKLKSGEANDKLTAILKAHVVEGETLSSDIANGEMNVATLAGSDVAVTKTDDSVMIDNATVVAADIQASNGVIHAVDTVIMPDDES</sequence>
<dbReference type="PANTHER" id="PTHR10900:SF77">
    <property type="entry name" value="FI19380P1"/>
    <property type="match status" value="1"/>
</dbReference>
<gene>
    <name evidence="3" type="ORF">MGWOODY_Hyp1219</name>
</gene>
<dbReference type="FunFam" id="2.30.180.10:FF:000032">
    <property type="entry name" value="Fasciclin domain-containing protein, putative"/>
    <property type="match status" value="1"/>
</dbReference>
<name>A0A160TZZ7_9ZZZZ</name>
<dbReference type="InterPro" id="IPR036378">
    <property type="entry name" value="FAS1_dom_sf"/>
</dbReference>
<proteinExistence type="predicted"/>
<feature type="compositionally biased region" description="Polar residues" evidence="1">
    <location>
        <begin position="107"/>
        <end position="118"/>
    </location>
</feature>
<dbReference type="InterPro" id="IPR000782">
    <property type="entry name" value="FAS1_domain"/>
</dbReference>
<dbReference type="InterPro" id="IPR050904">
    <property type="entry name" value="Adhesion/Biosynth-related"/>
</dbReference>
<dbReference type="SUPFAM" id="SSF82153">
    <property type="entry name" value="FAS1 domain"/>
    <property type="match status" value="1"/>
</dbReference>
<feature type="compositionally biased region" description="Polar residues" evidence="1">
    <location>
        <begin position="145"/>
        <end position="154"/>
    </location>
</feature>
<feature type="region of interest" description="Disordered" evidence="1">
    <location>
        <begin position="107"/>
        <end position="168"/>
    </location>
</feature>
<organism evidence="3">
    <name type="scientific">hydrothermal vent metagenome</name>
    <dbReference type="NCBI Taxonomy" id="652676"/>
    <lineage>
        <taxon>unclassified sequences</taxon>
        <taxon>metagenomes</taxon>
        <taxon>ecological metagenomes</taxon>
    </lineage>
</organism>
<dbReference type="PROSITE" id="PS50213">
    <property type="entry name" value="FAS1"/>
    <property type="match status" value="1"/>
</dbReference>
<dbReference type="Pfam" id="PF02469">
    <property type="entry name" value="Fasciclin"/>
    <property type="match status" value="1"/>
</dbReference>
<dbReference type="GO" id="GO:0005615">
    <property type="term" value="C:extracellular space"/>
    <property type="evidence" value="ECO:0007669"/>
    <property type="project" value="TreeGrafter"/>
</dbReference>
<dbReference type="EMBL" id="CZQD01000021">
    <property type="protein sequence ID" value="CUS56347.1"/>
    <property type="molecule type" value="Genomic_DNA"/>
</dbReference>
<feature type="domain" description="FAS1" evidence="2">
    <location>
        <begin position="196"/>
        <end position="329"/>
    </location>
</feature>
<evidence type="ECO:0000256" key="1">
    <source>
        <dbReference type="SAM" id="MobiDB-lite"/>
    </source>
</evidence>
<evidence type="ECO:0000259" key="2">
    <source>
        <dbReference type="PROSITE" id="PS50213"/>
    </source>
</evidence>
<reference evidence="3" key="1">
    <citation type="submission" date="2015-10" db="EMBL/GenBank/DDBJ databases">
        <authorList>
            <person name="Gilbert D.G."/>
        </authorList>
    </citation>
    <scope>NUCLEOTIDE SEQUENCE</scope>
</reference>
<protein>
    <submittedName>
        <fullName evidence="3">Secreted and surface protein containing fasciclin-like repeats</fullName>
    </submittedName>
</protein>